<dbReference type="Pfam" id="PF01266">
    <property type="entry name" value="DAO"/>
    <property type="match status" value="1"/>
</dbReference>
<accession>A0A094QBP7</accession>
<dbReference type="EMBL" id="JNSL01000231">
    <property type="protein sequence ID" value="KGA11696.1"/>
    <property type="molecule type" value="Genomic_DNA"/>
</dbReference>
<dbReference type="Gene3D" id="3.30.9.10">
    <property type="entry name" value="D-Amino Acid Oxidase, subunit A, domain 2"/>
    <property type="match status" value="1"/>
</dbReference>
<comment type="caution">
    <text evidence="2">The sequence shown here is derived from an EMBL/GenBank/DDBJ whole genome shotgun (WGS) entry which is preliminary data.</text>
</comment>
<feature type="domain" description="FAD dependent oxidoreductase" evidence="1">
    <location>
        <begin position="7"/>
        <end position="362"/>
    </location>
</feature>
<dbReference type="CDD" id="cd19946">
    <property type="entry name" value="GlpA-like_Fer2_BFD-like"/>
    <property type="match status" value="1"/>
</dbReference>
<dbReference type="InterPro" id="IPR041854">
    <property type="entry name" value="BFD-like_2Fe2S-bd_dom_sf"/>
</dbReference>
<reference evidence="2" key="1">
    <citation type="submission" date="2014-06" db="EMBL/GenBank/DDBJ databases">
        <title>Key roles for freshwater Actinobacteria revealed by deep metagenomic sequencing.</title>
        <authorList>
            <person name="Ghai R."/>
            <person name="Mizuno C.M."/>
            <person name="Picazo A."/>
            <person name="Camacho A."/>
            <person name="Rodriguez-Valera F."/>
        </authorList>
    </citation>
    <scope>NUCLEOTIDE SEQUENCE</scope>
</reference>
<dbReference type="PANTHER" id="PTHR42720">
    <property type="entry name" value="GLYCEROL-3-PHOSPHATE DEHYDROGENASE"/>
    <property type="match status" value="1"/>
</dbReference>
<gene>
    <name evidence="2" type="ORF">GM51_22360</name>
</gene>
<dbReference type="InterPro" id="IPR006076">
    <property type="entry name" value="FAD-dep_OxRdtase"/>
</dbReference>
<evidence type="ECO:0000259" key="1">
    <source>
        <dbReference type="Pfam" id="PF01266"/>
    </source>
</evidence>
<dbReference type="InterPro" id="IPR052745">
    <property type="entry name" value="G3P_Oxidase/Oxidoreductase"/>
</dbReference>
<evidence type="ECO:0000313" key="2">
    <source>
        <dbReference type="EMBL" id="KGA11696.1"/>
    </source>
</evidence>
<organism evidence="2">
    <name type="scientific">freshwater metagenome</name>
    <dbReference type="NCBI Taxonomy" id="449393"/>
    <lineage>
        <taxon>unclassified sequences</taxon>
        <taxon>metagenomes</taxon>
        <taxon>ecological metagenomes</taxon>
    </lineage>
</organism>
<dbReference type="Gene3D" id="3.50.50.60">
    <property type="entry name" value="FAD/NAD(P)-binding domain"/>
    <property type="match status" value="1"/>
</dbReference>
<protein>
    <submittedName>
        <fullName evidence="2">Oxidoreductase</fullName>
    </submittedName>
</protein>
<sequence length="463" mass="49661">MKSNQFDLAIIGAGVVGCAIAREFAKHELSIALIDAAADVGDGTSKANTAILHTGFDMTPGSLESKLVADGYHLLKQYAQEVDIAMESLGGLLVAWSEEEVANLPKLKEKAIANGYTECELISSEQLYKLEPNLGKGALAALTVPGEWIIDPWTPIVAFATQAKLAGAHILLNTKVEKITYSDQQFKLATTTPDGSNQITSKYLINAAGLYSDEIDGQLGVADFKITPRRGELIVFDKLARKLINHVILPVPSSMGKGVLVSPTVFGNIMLGPTAENLADKTATGSTKSGLDTLKEKGKKIAPALLDEEITAIYAGLRAASEHSDYQIKLHKVNNQPNYLTVGGIRSTGLTASMAIAIYVKQLLTNAGLTLSGEKQLPKVVMNNLGEASIRSYQDEAKIKQSPLHGQIICHCEKSTTQEVLDVLASPIAPSNLAALARRSRAGLGRCQGFYCHSELRKLLEKR</sequence>
<dbReference type="AlphaFoldDB" id="A0A094QBP7"/>
<dbReference type="PROSITE" id="PS51257">
    <property type="entry name" value="PROKAR_LIPOPROTEIN"/>
    <property type="match status" value="1"/>
</dbReference>
<dbReference type="InterPro" id="IPR036188">
    <property type="entry name" value="FAD/NAD-bd_sf"/>
</dbReference>
<name>A0A094QBP7_9ZZZZ</name>
<dbReference type="SUPFAM" id="SSF51905">
    <property type="entry name" value="FAD/NAD(P)-binding domain"/>
    <property type="match status" value="1"/>
</dbReference>
<dbReference type="Gene3D" id="1.10.10.1100">
    <property type="entry name" value="BFD-like [2Fe-2S]-binding domain"/>
    <property type="match status" value="1"/>
</dbReference>
<dbReference type="PANTHER" id="PTHR42720:SF1">
    <property type="entry name" value="GLYCEROL 3-PHOSPHATE OXIDASE"/>
    <property type="match status" value="1"/>
</dbReference>
<dbReference type="SUPFAM" id="SSF54373">
    <property type="entry name" value="FAD-linked reductases, C-terminal domain"/>
    <property type="match status" value="1"/>
</dbReference>
<proteinExistence type="predicted"/>